<dbReference type="Gene3D" id="3.40.640.10">
    <property type="entry name" value="Type I PLP-dependent aspartate aminotransferase-like (Major domain)"/>
    <property type="match status" value="1"/>
</dbReference>
<feature type="binding site" evidence="4">
    <location>
        <begin position="274"/>
        <end position="275"/>
    </location>
    <ligand>
        <name>pyridoxal 5'-phosphate</name>
        <dbReference type="ChEBI" id="CHEBI:597326"/>
        <note>ligand shared between dimeric partners</note>
    </ligand>
</feature>
<dbReference type="PANTHER" id="PTHR13693">
    <property type="entry name" value="CLASS II AMINOTRANSFERASE/8-AMINO-7-OXONONANOATE SYNTHASE"/>
    <property type="match status" value="1"/>
</dbReference>
<dbReference type="Gene3D" id="3.90.1150.10">
    <property type="entry name" value="Aspartate Aminotransferase, domain 1"/>
    <property type="match status" value="1"/>
</dbReference>
<accession>A0ABQ1W2D3</accession>
<evidence type="ECO:0000256" key="2">
    <source>
        <dbReference type="ARBA" id="ARBA00022679"/>
    </source>
</evidence>
<keyword evidence="6" id="KW-0436">Ligase</keyword>
<comment type="caution">
    <text evidence="4">Lacks conserved residue(s) required for the propagation of feature annotation.</text>
</comment>
<protein>
    <recommendedName>
        <fullName evidence="4">2-amino-3-ketobutyrate coenzyme A ligase</fullName>
        <shortName evidence="4">AKB ligase</shortName>
        <ecNumber evidence="4">2.3.1.29</ecNumber>
    </recommendedName>
    <alternativeName>
        <fullName evidence="4">Glycine acetyltransferase</fullName>
    </alternativeName>
</protein>
<keyword evidence="7" id="KW-1185">Reference proteome</keyword>
<feature type="binding site" description="in other chain" evidence="4">
    <location>
        <position position="185"/>
    </location>
    <ligand>
        <name>pyridoxal 5'-phosphate</name>
        <dbReference type="ChEBI" id="CHEBI:597326"/>
        <note>ligand shared between dimeric partners</note>
    </ligand>
</feature>
<keyword evidence="4" id="KW-0663">Pyridoxal phosphate</keyword>
<evidence type="ECO:0000256" key="4">
    <source>
        <dbReference type="HAMAP-Rule" id="MF_00985"/>
    </source>
</evidence>
<dbReference type="InterPro" id="IPR015421">
    <property type="entry name" value="PyrdxlP-dep_Trfase_major"/>
</dbReference>
<dbReference type="HAMAP" id="MF_00985">
    <property type="entry name" value="2am3keto_CoA_ligase"/>
    <property type="match status" value="1"/>
</dbReference>
<dbReference type="InterPro" id="IPR050087">
    <property type="entry name" value="AON_synthase_class-II"/>
</dbReference>
<reference evidence="7" key="1">
    <citation type="journal article" date="2019" name="Int. J. Syst. Evol. Microbiol.">
        <title>The Global Catalogue of Microorganisms (GCM) 10K type strain sequencing project: providing services to taxonomists for standard genome sequencing and annotation.</title>
        <authorList>
            <consortium name="The Broad Institute Genomics Platform"/>
            <consortium name="The Broad Institute Genome Sequencing Center for Infectious Disease"/>
            <person name="Wu L."/>
            <person name="Ma J."/>
        </authorList>
    </citation>
    <scope>NUCLEOTIDE SEQUENCE [LARGE SCALE GENOMIC DNA]</scope>
    <source>
        <strain evidence="7">CGMCC 1.12749</strain>
    </source>
</reference>
<feature type="modified residue" description="N6-(pyridoxal phosphate)lysine" evidence="4">
    <location>
        <position position="244"/>
    </location>
</feature>
<dbReference type="NCBIfam" id="TIGR01822">
    <property type="entry name" value="2am3keto_CoA"/>
    <property type="match status" value="1"/>
</dbReference>
<feature type="binding site" description="in other chain" evidence="4">
    <location>
        <begin position="210"/>
        <end position="213"/>
    </location>
    <ligand>
        <name>pyridoxal 5'-phosphate</name>
        <dbReference type="ChEBI" id="CHEBI:597326"/>
        <note>ligand shared between dimeric partners</note>
    </ligand>
</feature>
<evidence type="ECO:0000259" key="5">
    <source>
        <dbReference type="Pfam" id="PF00155"/>
    </source>
</evidence>
<comment type="cofactor">
    <cofactor evidence="4">
        <name>pyridoxal 5'-phosphate</name>
        <dbReference type="ChEBI" id="CHEBI:597326"/>
    </cofactor>
    <text evidence="4">Binds 1 pyridoxal phosphate per subunit.</text>
</comment>
<evidence type="ECO:0000256" key="1">
    <source>
        <dbReference type="ARBA" id="ARBA00008392"/>
    </source>
</evidence>
<dbReference type="NCBIfam" id="NF005394">
    <property type="entry name" value="PRK06939.1"/>
    <property type="match status" value="1"/>
</dbReference>
<feature type="binding site" description="in other chain" evidence="4">
    <location>
        <begin position="241"/>
        <end position="244"/>
    </location>
    <ligand>
        <name>pyridoxal 5'-phosphate</name>
        <dbReference type="ChEBI" id="CHEBI:597326"/>
        <note>ligand shared between dimeric partners</note>
    </ligand>
</feature>
<dbReference type="RefSeq" id="WP_188500569.1">
    <property type="nucleotide sequence ID" value="NZ_BMFP01000002.1"/>
</dbReference>
<dbReference type="EC" id="2.3.1.29" evidence="4"/>
<proteinExistence type="inferred from homology"/>
<feature type="binding site" evidence="4">
    <location>
        <position position="368"/>
    </location>
    <ligand>
        <name>substrate</name>
    </ligand>
</feature>
<dbReference type="InterPro" id="IPR011282">
    <property type="entry name" value="2am3keto_CoA_ligase"/>
</dbReference>
<dbReference type="InterPro" id="IPR015422">
    <property type="entry name" value="PyrdxlP-dep_Trfase_small"/>
</dbReference>
<evidence type="ECO:0000313" key="7">
    <source>
        <dbReference type="Proteomes" id="UP000634043"/>
    </source>
</evidence>
<comment type="function">
    <text evidence="4">Catalyzes the cleavage of 2-amino-3-ketobutyrate to glycine and acetyl-CoA.</text>
</comment>
<feature type="domain" description="Aminotransferase class I/classII large" evidence="5">
    <location>
        <begin position="43"/>
        <end position="386"/>
    </location>
</feature>
<comment type="similarity">
    <text evidence="1 4">Belongs to the class-II pyridoxal-phosphate-dependent aminotransferase family.</text>
</comment>
<dbReference type="Pfam" id="PF00155">
    <property type="entry name" value="Aminotran_1_2"/>
    <property type="match status" value="1"/>
</dbReference>
<comment type="catalytic activity">
    <reaction evidence="4">
        <text>glycine + acetyl-CoA = (2S)-2-amino-3-oxobutanoate + CoA</text>
        <dbReference type="Rhea" id="RHEA:20736"/>
        <dbReference type="ChEBI" id="CHEBI:57287"/>
        <dbReference type="ChEBI" id="CHEBI:57288"/>
        <dbReference type="ChEBI" id="CHEBI:57305"/>
        <dbReference type="ChEBI" id="CHEBI:78948"/>
        <dbReference type="EC" id="2.3.1.29"/>
    </reaction>
</comment>
<dbReference type="Proteomes" id="UP000634043">
    <property type="component" value="Unassembled WGS sequence"/>
</dbReference>
<dbReference type="GO" id="GO:0016874">
    <property type="term" value="F:ligase activity"/>
    <property type="evidence" value="ECO:0007669"/>
    <property type="project" value="UniProtKB-KW"/>
</dbReference>
<dbReference type="SUPFAM" id="SSF53383">
    <property type="entry name" value="PLP-dependent transferases"/>
    <property type="match status" value="1"/>
</dbReference>
<comment type="pathway">
    <text evidence="4">Amino-acid degradation; L-threonine degradation via oxydo-reductase pathway; glycine from L-threonine: step 2/2.</text>
</comment>
<keyword evidence="2 4" id="KW-0808">Transferase</keyword>
<evidence type="ECO:0000256" key="3">
    <source>
        <dbReference type="ARBA" id="ARBA00023315"/>
    </source>
</evidence>
<dbReference type="CDD" id="cd06454">
    <property type="entry name" value="KBL_like"/>
    <property type="match status" value="1"/>
</dbReference>
<comment type="subunit">
    <text evidence="4">Homodimer.</text>
</comment>
<dbReference type="PANTHER" id="PTHR13693:SF102">
    <property type="entry name" value="2-AMINO-3-KETOBUTYRATE COENZYME A LIGASE, MITOCHONDRIAL"/>
    <property type="match status" value="1"/>
</dbReference>
<gene>
    <name evidence="4 6" type="primary">kbl</name>
    <name evidence="6" type="ORF">GCM10011323_11360</name>
</gene>
<feature type="binding site" evidence="4">
    <location>
        <position position="136"/>
    </location>
    <ligand>
        <name>substrate</name>
    </ligand>
</feature>
<organism evidence="6 7">
    <name type="scientific">Pontibacter amylolyticus</name>
    <dbReference type="NCBI Taxonomy" id="1424080"/>
    <lineage>
        <taxon>Bacteria</taxon>
        <taxon>Pseudomonadati</taxon>
        <taxon>Bacteroidota</taxon>
        <taxon>Cytophagia</taxon>
        <taxon>Cytophagales</taxon>
        <taxon>Hymenobacteraceae</taxon>
        <taxon>Pontibacter</taxon>
    </lineage>
</organism>
<dbReference type="InterPro" id="IPR004839">
    <property type="entry name" value="Aminotransferase_I/II_large"/>
</dbReference>
<evidence type="ECO:0000313" key="6">
    <source>
        <dbReference type="EMBL" id="GGG08542.1"/>
    </source>
</evidence>
<name>A0ABQ1W2D3_9BACT</name>
<sequence length="398" mass="44016">MYETLKPDLEKQLAEIKEAGLYKQERIITTPQGADIDTTQMQHVLNFCANNYLGLSAHPKVIEAAKNAIDTHGYGMSSVRFICGTQDIHKELERKLSEFLGTEDTILYAAAFDANGGVFEPLFDAESAIISDALNHASIIDGIRLCKAQRFRYEHNNMEDLEAKLQEAMNAGTKHRIIVTDGAFSMDGTVAQLDKIVELADKYKALILVDDSHATGFMGKTGRGVHEYHNVMDKIDIITGTLGKALGGAMGGFTSGKKEIIDMLRQRSRPYLFSNSLAPSIVGASIAVLDMLSSTTELRDKLEWNTKYFREQITAAGFDIKPGDHPIVPVMLYDAPLAQEFAARMLDKGIYVIGFYYPVVPKGQARIRVQLSAVHDRVHIDKCIAAFIEVGRELGVIK</sequence>
<keyword evidence="3 4" id="KW-0012">Acyltransferase</keyword>
<dbReference type="InterPro" id="IPR015424">
    <property type="entry name" value="PyrdxlP-dep_Trfase"/>
</dbReference>
<comment type="caution">
    <text evidence="6">The sequence shown here is derived from an EMBL/GenBank/DDBJ whole genome shotgun (WGS) entry which is preliminary data.</text>
</comment>
<dbReference type="EMBL" id="BMFP01000002">
    <property type="protein sequence ID" value="GGG08542.1"/>
    <property type="molecule type" value="Genomic_DNA"/>
</dbReference>